<feature type="transmembrane region" description="Helical" evidence="5">
    <location>
        <begin position="182"/>
        <end position="204"/>
    </location>
</feature>
<keyword evidence="3 5" id="KW-1133">Transmembrane helix</keyword>
<dbReference type="Gene3D" id="1.20.120.350">
    <property type="entry name" value="Voltage-gated potassium channels. Chain C"/>
    <property type="match status" value="1"/>
</dbReference>
<evidence type="ECO:0000256" key="3">
    <source>
        <dbReference type="ARBA" id="ARBA00022989"/>
    </source>
</evidence>
<dbReference type="GO" id="GO:0022832">
    <property type="term" value="F:voltage-gated channel activity"/>
    <property type="evidence" value="ECO:0007669"/>
    <property type="project" value="InterPro"/>
</dbReference>
<feature type="domain" description="Ion transport" evidence="6">
    <location>
        <begin position="404"/>
        <end position="648"/>
    </location>
</feature>
<keyword evidence="4 5" id="KW-0472">Membrane</keyword>
<organism evidence="7 8">
    <name type="scientific">Hymenolepis diminuta</name>
    <name type="common">Rat tapeworm</name>
    <dbReference type="NCBI Taxonomy" id="6216"/>
    <lineage>
        <taxon>Eukaryota</taxon>
        <taxon>Metazoa</taxon>
        <taxon>Spiralia</taxon>
        <taxon>Lophotrochozoa</taxon>
        <taxon>Platyhelminthes</taxon>
        <taxon>Cestoda</taxon>
        <taxon>Eucestoda</taxon>
        <taxon>Cyclophyllidea</taxon>
        <taxon>Hymenolepididae</taxon>
        <taxon>Hymenolepis</taxon>
    </lineage>
</organism>
<feature type="transmembrane region" description="Helical" evidence="5">
    <location>
        <begin position="121"/>
        <end position="144"/>
    </location>
</feature>
<dbReference type="PANTHER" id="PTHR46768">
    <property type="entry name" value="TWO PORE CALCIUM CHANNEL PROTEIN 2"/>
    <property type="match status" value="1"/>
</dbReference>
<feature type="transmembrane region" description="Helical" evidence="5">
    <location>
        <begin position="590"/>
        <end position="609"/>
    </location>
</feature>
<feature type="transmembrane region" description="Helical" evidence="5">
    <location>
        <begin position="264"/>
        <end position="290"/>
    </location>
</feature>
<dbReference type="InterPro" id="IPR027359">
    <property type="entry name" value="Volt_channel_dom_sf"/>
</dbReference>
<evidence type="ECO:0000256" key="2">
    <source>
        <dbReference type="ARBA" id="ARBA00022692"/>
    </source>
</evidence>
<feature type="transmembrane region" description="Helical" evidence="5">
    <location>
        <begin position="538"/>
        <end position="561"/>
    </location>
</feature>
<dbReference type="PANTHER" id="PTHR46768:SF1">
    <property type="entry name" value="TWO PORE CHANNEL PROTEIN 2"/>
    <property type="match status" value="1"/>
</dbReference>
<dbReference type="InterPro" id="IPR005821">
    <property type="entry name" value="Ion_trans_dom"/>
</dbReference>
<dbReference type="GO" id="GO:0015280">
    <property type="term" value="F:ligand-gated sodium channel activity"/>
    <property type="evidence" value="ECO:0007669"/>
    <property type="project" value="TreeGrafter"/>
</dbReference>
<keyword evidence="8" id="KW-1185">Reference proteome</keyword>
<evidence type="ECO:0000313" key="8">
    <source>
        <dbReference type="Proteomes" id="UP000321570"/>
    </source>
</evidence>
<dbReference type="InterPro" id="IPR028798">
    <property type="entry name" value="TPC2"/>
</dbReference>
<reference evidence="7 8" key="1">
    <citation type="submission" date="2019-07" db="EMBL/GenBank/DDBJ databases">
        <authorList>
            <person name="Jastrzebski P J."/>
            <person name="Paukszto L."/>
            <person name="Jastrzebski P J."/>
        </authorList>
    </citation>
    <scope>NUCLEOTIDE SEQUENCE [LARGE SCALE GENOMIC DNA]</scope>
    <source>
        <strain evidence="7 8">WMS-il1</strain>
    </source>
</reference>
<feature type="transmembrane region" description="Helical" evidence="5">
    <location>
        <begin position="402"/>
        <end position="421"/>
    </location>
</feature>
<dbReference type="SUPFAM" id="SSF81324">
    <property type="entry name" value="Voltage-gated potassium channels"/>
    <property type="match status" value="1"/>
</dbReference>
<dbReference type="GO" id="GO:0075509">
    <property type="term" value="P:endocytosis involved in viral entry into host cell"/>
    <property type="evidence" value="ECO:0007669"/>
    <property type="project" value="TreeGrafter"/>
</dbReference>
<dbReference type="GO" id="GO:0097682">
    <property type="term" value="F:intracellularly phosphatidylinositol-3,5-bisphosphate-gated monatomic cation channel activity"/>
    <property type="evidence" value="ECO:0007669"/>
    <property type="project" value="TreeGrafter"/>
</dbReference>
<feature type="transmembrane region" description="Helical" evidence="5">
    <location>
        <begin position="225"/>
        <end position="244"/>
    </location>
</feature>
<evidence type="ECO:0000313" key="7">
    <source>
        <dbReference type="EMBL" id="VUZ47993.1"/>
    </source>
</evidence>
<accession>A0A564YMV3</accession>
<protein>
    <recommendedName>
        <fullName evidence="6">Ion transport domain-containing protein</fullName>
    </recommendedName>
</protein>
<evidence type="ECO:0000256" key="1">
    <source>
        <dbReference type="ARBA" id="ARBA00004141"/>
    </source>
</evidence>
<evidence type="ECO:0000256" key="5">
    <source>
        <dbReference type="SAM" id="Phobius"/>
    </source>
</evidence>
<feature type="transmembrane region" description="Helical" evidence="5">
    <location>
        <begin position="433"/>
        <end position="453"/>
    </location>
</feature>
<feature type="domain" description="Ion transport" evidence="6">
    <location>
        <begin position="83"/>
        <end position="286"/>
    </location>
</feature>
<dbReference type="GO" id="GO:0019722">
    <property type="term" value="P:calcium-mediated signaling"/>
    <property type="evidence" value="ECO:0007669"/>
    <property type="project" value="TreeGrafter"/>
</dbReference>
<dbReference type="Pfam" id="PF00520">
    <property type="entry name" value="Ion_trans"/>
    <property type="match status" value="2"/>
</dbReference>
<gene>
    <name evidence="7" type="ORF">WMSIL1_LOCUS7422</name>
</gene>
<name>A0A564YMV3_HYMDI</name>
<dbReference type="GO" id="GO:0005765">
    <property type="term" value="C:lysosomal membrane"/>
    <property type="evidence" value="ECO:0007669"/>
    <property type="project" value="InterPro"/>
</dbReference>
<feature type="transmembrane region" description="Helical" evidence="5">
    <location>
        <begin position="48"/>
        <end position="65"/>
    </location>
</feature>
<proteinExistence type="predicted"/>
<keyword evidence="2 5" id="KW-0812">Transmembrane</keyword>
<comment type="subcellular location">
    <subcellularLocation>
        <location evidence="1">Membrane</location>
        <topology evidence="1">Multi-pass membrane protein</topology>
    </subcellularLocation>
</comment>
<dbReference type="AlphaFoldDB" id="A0A564YMV3"/>
<dbReference type="Proteomes" id="UP000321570">
    <property type="component" value="Unassembled WGS sequence"/>
</dbReference>
<feature type="transmembrane region" description="Helical" evidence="5">
    <location>
        <begin position="621"/>
        <end position="645"/>
    </location>
</feature>
<sequence>MSTHEMHAQMSVIKASVLIESAIHYRSIQHYLDNNRIRIYRIYYSKPVVIFSYLCKAIFFLLPFFEWPSSLTKSSDIRLNIRRPVVPCGILESIDLFCLLFFLVRSLMLAYLFWKEQFRRNYWLIGQFVVLLISVTDVLVSMSFGCSEFIRIRRFLRPYFLIADSQMLKKTIKCLFITIPELFTYLLLLLLWILFATLVAMCMFSGREQTFSSPQNLFAKPEGIGIKWFYETFFNIIVLLTTANHPDLIIPNYNENRAAGLFDVIFIAVGTYFFMYIFTAIMFNQFRGYLSSSIQKRMFRRRLAVFAAFQLLKSQDPEPVVESDKIRQVLEKTSLSSWKREAFLLNLEKEYSNKPLKLGEFMDLFRLLELSFQPEAPEPIRQLFNPVASRIQTFFLSDKFRWIELTISLINVACIIVQLVAYEEDDKPSFRFFMINTGFALIYMAEIILRLWLHGCRNAGKYLSLCDTILSSLNLALRLVELGLVLCEVKSVPYIEWSPYNIGQVANVCVILRTIRFLQNSKLMKAILLKMPQHLAPVLGILTCLYYFYGLIGLTAFHGAITPPSDNFNATHLCGSYQELNYWSINFDDFAASLFTLWSLMVLNNWHVIVRAFTEKRGGAVHFYMLSWWLVAVVVMATLITAMIIESFLFARQQFIDESGNTNYRPNSCGLTSALRLRRRNDNSIHDTEPLVSTDVGEELNQVSQPTSQRQSEASVEAITGDQRRNLSALPPPSHHLSVTFSLAQILGGSFTEPTNEDLESHLLRHFEIGPLINPR</sequence>
<evidence type="ECO:0000256" key="4">
    <source>
        <dbReference type="ARBA" id="ARBA00023136"/>
    </source>
</evidence>
<dbReference type="EMBL" id="CABIJS010000256">
    <property type="protein sequence ID" value="VUZ47993.1"/>
    <property type="molecule type" value="Genomic_DNA"/>
</dbReference>
<evidence type="ECO:0000259" key="6">
    <source>
        <dbReference type="Pfam" id="PF00520"/>
    </source>
</evidence>
<feature type="transmembrane region" description="Helical" evidence="5">
    <location>
        <begin position="94"/>
        <end position="114"/>
    </location>
</feature>
<dbReference type="Gene3D" id="1.10.287.70">
    <property type="match status" value="2"/>
</dbReference>